<keyword evidence="1" id="KW-1133">Transmembrane helix</keyword>
<evidence type="ECO:0000313" key="2">
    <source>
        <dbReference type="EMBL" id="MDQ0170613.1"/>
    </source>
</evidence>
<evidence type="ECO:0000313" key="3">
    <source>
        <dbReference type="Proteomes" id="UP001233836"/>
    </source>
</evidence>
<name>A0ABT9WBI2_9BACL</name>
<keyword evidence="1" id="KW-0472">Membrane</keyword>
<accession>A0ABT9WBI2</accession>
<comment type="caution">
    <text evidence="2">The sequence shown here is derived from an EMBL/GenBank/DDBJ whole genome shotgun (WGS) entry which is preliminary data.</text>
</comment>
<keyword evidence="1" id="KW-0812">Transmembrane</keyword>
<dbReference type="Proteomes" id="UP001233836">
    <property type="component" value="Unassembled WGS sequence"/>
</dbReference>
<proteinExistence type="predicted"/>
<keyword evidence="3" id="KW-1185">Reference proteome</keyword>
<gene>
    <name evidence="2" type="ORF">J2T19_002055</name>
</gene>
<evidence type="ECO:0000256" key="1">
    <source>
        <dbReference type="SAM" id="Phobius"/>
    </source>
</evidence>
<dbReference type="EMBL" id="JAUSTI010000004">
    <property type="protein sequence ID" value="MDQ0170613.1"/>
    <property type="molecule type" value="Genomic_DNA"/>
</dbReference>
<reference evidence="2 3" key="1">
    <citation type="submission" date="2023-07" db="EMBL/GenBank/DDBJ databases">
        <title>Sorghum-associated microbial communities from plants grown in Nebraska, USA.</title>
        <authorList>
            <person name="Schachtman D."/>
        </authorList>
    </citation>
    <scope>NUCLEOTIDE SEQUENCE [LARGE SCALE GENOMIC DNA]</scope>
    <source>
        <strain evidence="2 3">DS1314</strain>
    </source>
</reference>
<protein>
    <submittedName>
        <fullName evidence="2">Uncharacterized protein</fullName>
    </submittedName>
</protein>
<feature type="transmembrane region" description="Helical" evidence="1">
    <location>
        <begin position="26"/>
        <end position="48"/>
    </location>
</feature>
<sequence>MLNKNRINLYANKMKMIDMEWDSSTFGYISIPVFFMGVVFCFFPDILYKWFVFWRYRTIKPNWEFEDNPPSGDIPIWVEVMLKICGSVMMILGIVWFWFAEEFYEFWF</sequence>
<organism evidence="2 3">
    <name type="scientific">Paenibacillus tundrae</name>
    <dbReference type="NCBI Taxonomy" id="528187"/>
    <lineage>
        <taxon>Bacteria</taxon>
        <taxon>Bacillati</taxon>
        <taxon>Bacillota</taxon>
        <taxon>Bacilli</taxon>
        <taxon>Bacillales</taxon>
        <taxon>Paenibacillaceae</taxon>
        <taxon>Paenibacillus</taxon>
    </lineage>
</organism>
<feature type="transmembrane region" description="Helical" evidence="1">
    <location>
        <begin position="80"/>
        <end position="99"/>
    </location>
</feature>